<feature type="signal peptide" evidence="1">
    <location>
        <begin position="1"/>
        <end position="19"/>
    </location>
</feature>
<evidence type="ECO:0000313" key="2">
    <source>
        <dbReference type="EMBL" id="KAJ7785265.1"/>
    </source>
</evidence>
<keyword evidence="1" id="KW-0732">Signal</keyword>
<name>A0AAD7P2I7_9AGAR</name>
<protein>
    <submittedName>
        <fullName evidence="2">Glycoside hydrolase family 5 protein</fullName>
    </submittedName>
</protein>
<dbReference type="SUPFAM" id="SSF51445">
    <property type="entry name" value="(Trans)glycosidases"/>
    <property type="match status" value="1"/>
</dbReference>
<dbReference type="AlphaFoldDB" id="A0AAD7P2I7"/>
<sequence length="377" mass="40753">MKLVLFFSLLLPQISTSLAANSWAGANNYFAYALPETDRLALLDGMQAAGMKKVLRTWVTGLAAGQKDSDSIAVPDLEANGIGNYDDTVLDLIDQLMVSAESSYLLVCIDAQVVYATDTDLICHDAGMHDVNALEAGDVYGATYGEEGFYTNAGAALSPFLLLLLSNSWFSFLRITHILNIHKNSLLGNQPWSDLSAYIFGLEPQNEPMIFDQSFYTSHLSWICNAAQQIRNNVGDPNQLIFTGGASGSASIQSFFFSSSCPAIDAVAIHEYTDGYDSYMPAAVSAAQAAGKKLLVEEWGSLVGSGRTANLNSNVQKINNYGVPWLYWEVISNPDPHQGEDYEIQVNGADWSTIESAAQATEELTGAPFDFSASLAL</sequence>
<dbReference type="EMBL" id="JARJLG010000001">
    <property type="protein sequence ID" value="KAJ7785265.1"/>
    <property type="molecule type" value="Genomic_DNA"/>
</dbReference>
<feature type="chain" id="PRO_5042265524" evidence="1">
    <location>
        <begin position="20"/>
        <end position="377"/>
    </location>
</feature>
<reference evidence="2" key="1">
    <citation type="submission" date="2023-03" db="EMBL/GenBank/DDBJ databases">
        <title>Massive genome expansion in bonnet fungi (Mycena s.s.) driven by repeated elements and novel gene families across ecological guilds.</title>
        <authorList>
            <consortium name="Lawrence Berkeley National Laboratory"/>
            <person name="Harder C.B."/>
            <person name="Miyauchi S."/>
            <person name="Viragh M."/>
            <person name="Kuo A."/>
            <person name="Thoen E."/>
            <person name="Andreopoulos B."/>
            <person name="Lu D."/>
            <person name="Skrede I."/>
            <person name="Drula E."/>
            <person name="Henrissat B."/>
            <person name="Morin E."/>
            <person name="Kohler A."/>
            <person name="Barry K."/>
            <person name="LaButti K."/>
            <person name="Morin E."/>
            <person name="Salamov A."/>
            <person name="Lipzen A."/>
            <person name="Mereny Z."/>
            <person name="Hegedus B."/>
            <person name="Baldrian P."/>
            <person name="Stursova M."/>
            <person name="Weitz H."/>
            <person name="Taylor A."/>
            <person name="Grigoriev I.V."/>
            <person name="Nagy L.G."/>
            <person name="Martin F."/>
            <person name="Kauserud H."/>
        </authorList>
    </citation>
    <scope>NUCLEOTIDE SEQUENCE</scope>
    <source>
        <strain evidence="2">CBHHK188m</strain>
    </source>
</reference>
<gene>
    <name evidence="2" type="ORF">DFH07DRAFT_907900</name>
</gene>
<dbReference type="GO" id="GO:0016787">
    <property type="term" value="F:hydrolase activity"/>
    <property type="evidence" value="ECO:0007669"/>
    <property type="project" value="UniProtKB-KW"/>
</dbReference>
<keyword evidence="2" id="KW-0378">Hydrolase</keyword>
<comment type="caution">
    <text evidence="2">The sequence shown here is derived from an EMBL/GenBank/DDBJ whole genome shotgun (WGS) entry which is preliminary data.</text>
</comment>
<proteinExistence type="predicted"/>
<keyword evidence="3" id="KW-1185">Reference proteome</keyword>
<evidence type="ECO:0000256" key="1">
    <source>
        <dbReference type="SAM" id="SignalP"/>
    </source>
</evidence>
<dbReference type="InterPro" id="IPR017853">
    <property type="entry name" value="GH"/>
</dbReference>
<dbReference type="Gene3D" id="3.20.20.80">
    <property type="entry name" value="Glycosidases"/>
    <property type="match status" value="1"/>
</dbReference>
<dbReference type="Proteomes" id="UP001215280">
    <property type="component" value="Unassembled WGS sequence"/>
</dbReference>
<evidence type="ECO:0000313" key="3">
    <source>
        <dbReference type="Proteomes" id="UP001215280"/>
    </source>
</evidence>
<accession>A0AAD7P2I7</accession>
<organism evidence="2 3">
    <name type="scientific">Mycena maculata</name>
    <dbReference type="NCBI Taxonomy" id="230809"/>
    <lineage>
        <taxon>Eukaryota</taxon>
        <taxon>Fungi</taxon>
        <taxon>Dikarya</taxon>
        <taxon>Basidiomycota</taxon>
        <taxon>Agaricomycotina</taxon>
        <taxon>Agaricomycetes</taxon>
        <taxon>Agaricomycetidae</taxon>
        <taxon>Agaricales</taxon>
        <taxon>Marasmiineae</taxon>
        <taxon>Mycenaceae</taxon>
        <taxon>Mycena</taxon>
    </lineage>
</organism>